<keyword evidence="6" id="KW-0489">Methyltransferase</keyword>
<evidence type="ECO:0000256" key="1">
    <source>
        <dbReference type="ARBA" id="ARBA00004127"/>
    </source>
</evidence>
<dbReference type="GO" id="GO:0008168">
    <property type="term" value="F:methyltransferase activity"/>
    <property type="evidence" value="ECO:0007669"/>
    <property type="project" value="UniProtKB-KW"/>
</dbReference>
<organism evidence="6 7">
    <name type="scientific">Salinimonas marina</name>
    <dbReference type="NCBI Taxonomy" id="2785918"/>
    <lineage>
        <taxon>Bacteria</taxon>
        <taxon>Pseudomonadati</taxon>
        <taxon>Pseudomonadota</taxon>
        <taxon>Gammaproteobacteria</taxon>
        <taxon>Alteromonadales</taxon>
        <taxon>Alteromonadaceae</taxon>
        <taxon>Alteromonas/Salinimonas group</taxon>
        <taxon>Salinimonas</taxon>
    </lineage>
</organism>
<accession>A0A7S9HE78</accession>
<evidence type="ECO:0000256" key="3">
    <source>
        <dbReference type="ARBA" id="ARBA00022989"/>
    </source>
</evidence>
<feature type="transmembrane region" description="Helical" evidence="5">
    <location>
        <begin position="39"/>
        <end position="59"/>
    </location>
</feature>
<dbReference type="PANTHER" id="PTHR12714:SF24">
    <property type="entry name" value="SLR1182 PROTEIN"/>
    <property type="match status" value="1"/>
</dbReference>
<gene>
    <name evidence="6" type="ORF">IT774_05985</name>
</gene>
<dbReference type="Gene3D" id="1.20.120.1630">
    <property type="match status" value="1"/>
</dbReference>
<dbReference type="InterPro" id="IPR007318">
    <property type="entry name" value="Phopholipid_MeTrfase"/>
</dbReference>
<dbReference type="EMBL" id="CP064795">
    <property type="protein sequence ID" value="QPG06697.1"/>
    <property type="molecule type" value="Genomic_DNA"/>
</dbReference>
<dbReference type="PANTHER" id="PTHR12714">
    <property type="entry name" value="PROTEIN-S ISOPRENYLCYSTEINE O-METHYLTRANSFERASE"/>
    <property type="match status" value="1"/>
</dbReference>
<dbReference type="GO" id="GO:0032259">
    <property type="term" value="P:methylation"/>
    <property type="evidence" value="ECO:0007669"/>
    <property type="project" value="UniProtKB-KW"/>
</dbReference>
<dbReference type="AlphaFoldDB" id="A0A7S9HE78"/>
<name>A0A7S9HE78_9ALTE</name>
<keyword evidence="7" id="KW-1185">Reference proteome</keyword>
<dbReference type="GO" id="GO:0012505">
    <property type="term" value="C:endomembrane system"/>
    <property type="evidence" value="ECO:0007669"/>
    <property type="project" value="UniProtKB-SubCell"/>
</dbReference>
<sequence length="161" mass="18150">MRHSLELKVPPAIVFAGALFAVWLLSRLSEPGFWWGLELAGRLLIGAGALVIVAATLQFRRHRTTLDPREPDKATALLTRGIFAFSRNPIYLAFGLIVLGFALAAESVAALIVAPSFMAYLQLFQIKPEEAYLRQKFGQRYLNYCQRTRRWLGRTLTDDAR</sequence>
<keyword evidence="2 5" id="KW-0812">Transmembrane</keyword>
<dbReference type="Proteomes" id="UP000595095">
    <property type="component" value="Chromosome"/>
</dbReference>
<evidence type="ECO:0000256" key="4">
    <source>
        <dbReference type="ARBA" id="ARBA00023136"/>
    </source>
</evidence>
<protein>
    <submittedName>
        <fullName evidence="6">Isoprenylcysteine carboxylmethyltransferase family protein</fullName>
    </submittedName>
</protein>
<proteinExistence type="predicted"/>
<reference evidence="6 7" key="1">
    <citation type="submission" date="2020-11" db="EMBL/GenBank/DDBJ databases">
        <title>Complete genome sequence for Salinimonas sp. strain G2-b.</title>
        <authorList>
            <person name="Park S.-J."/>
        </authorList>
    </citation>
    <scope>NUCLEOTIDE SEQUENCE [LARGE SCALE GENOMIC DNA]</scope>
    <source>
        <strain evidence="6 7">G2-b</strain>
    </source>
</reference>
<evidence type="ECO:0000256" key="2">
    <source>
        <dbReference type="ARBA" id="ARBA00022692"/>
    </source>
</evidence>
<feature type="transmembrane region" description="Helical" evidence="5">
    <location>
        <begin position="90"/>
        <end position="114"/>
    </location>
</feature>
<evidence type="ECO:0000313" key="7">
    <source>
        <dbReference type="Proteomes" id="UP000595095"/>
    </source>
</evidence>
<keyword evidence="3 5" id="KW-1133">Transmembrane helix</keyword>
<dbReference type="Pfam" id="PF04191">
    <property type="entry name" value="PEMT"/>
    <property type="match status" value="1"/>
</dbReference>
<evidence type="ECO:0000256" key="5">
    <source>
        <dbReference type="SAM" id="Phobius"/>
    </source>
</evidence>
<dbReference type="KEGG" id="smaa:IT774_05985"/>
<keyword evidence="4 5" id="KW-0472">Membrane</keyword>
<comment type="subcellular location">
    <subcellularLocation>
        <location evidence="1">Endomembrane system</location>
        <topology evidence="1">Multi-pass membrane protein</topology>
    </subcellularLocation>
</comment>
<dbReference type="RefSeq" id="WP_195811772.1">
    <property type="nucleotide sequence ID" value="NZ_CP064795.1"/>
</dbReference>
<keyword evidence="6" id="KW-0808">Transferase</keyword>
<evidence type="ECO:0000313" key="6">
    <source>
        <dbReference type="EMBL" id="QPG06697.1"/>
    </source>
</evidence>